<dbReference type="CDD" id="cd00090">
    <property type="entry name" value="HTH_ARSR"/>
    <property type="match status" value="1"/>
</dbReference>
<keyword evidence="1" id="KW-0805">Transcription regulation</keyword>
<dbReference type="Pfam" id="PF01047">
    <property type="entry name" value="MarR"/>
    <property type="match status" value="1"/>
</dbReference>
<evidence type="ECO:0000259" key="4">
    <source>
        <dbReference type="PROSITE" id="PS50995"/>
    </source>
</evidence>
<evidence type="ECO:0000313" key="5">
    <source>
        <dbReference type="EMBL" id="QMS85971.1"/>
    </source>
</evidence>
<keyword evidence="2" id="KW-0238">DNA-binding</keyword>
<dbReference type="PANTHER" id="PTHR42756">
    <property type="entry name" value="TRANSCRIPTIONAL REGULATOR, MARR"/>
    <property type="match status" value="1"/>
</dbReference>
<dbReference type="EMBL" id="CP048914">
    <property type="protein sequence ID" value="QMS85971.1"/>
    <property type="molecule type" value="Genomic_DNA"/>
</dbReference>
<dbReference type="PANTHER" id="PTHR42756:SF1">
    <property type="entry name" value="TRANSCRIPTIONAL REPRESSOR OF EMRAB OPERON"/>
    <property type="match status" value="1"/>
</dbReference>
<dbReference type="AlphaFoldDB" id="A0A7L7KT30"/>
<evidence type="ECO:0000256" key="3">
    <source>
        <dbReference type="ARBA" id="ARBA00023163"/>
    </source>
</evidence>
<evidence type="ECO:0000313" key="6">
    <source>
        <dbReference type="Proteomes" id="UP000514720"/>
    </source>
</evidence>
<dbReference type="PRINTS" id="PR00598">
    <property type="entry name" value="HTHMARR"/>
</dbReference>
<keyword evidence="6" id="KW-1185">Reference proteome</keyword>
<dbReference type="KEGG" id="xcl:G4Z02_09510"/>
<dbReference type="Gene3D" id="1.10.10.10">
    <property type="entry name" value="Winged helix-like DNA-binding domain superfamily/Winged helix DNA-binding domain"/>
    <property type="match status" value="1"/>
</dbReference>
<dbReference type="InterPro" id="IPR036388">
    <property type="entry name" value="WH-like_DNA-bd_sf"/>
</dbReference>
<dbReference type="InterPro" id="IPR000835">
    <property type="entry name" value="HTH_MarR-typ"/>
</dbReference>
<dbReference type="InterPro" id="IPR011991">
    <property type="entry name" value="ArsR-like_HTH"/>
</dbReference>
<dbReference type="GO" id="GO:0003700">
    <property type="term" value="F:DNA-binding transcription factor activity"/>
    <property type="evidence" value="ECO:0007669"/>
    <property type="project" value="InterPro"/>
</dbReference>
<evidence type="ECO:0000256" key="2">
    <source>
        <dbReference type="ARBA" id="ARBA00023125"/>
    </source>
</evidence>
<dbReference type="InterPro" id="IPR036390">
    <property type="entry name" value="WH_DNA-bd_sf"/>
</dbReference>
<dbReference type="GO" id="GO:0003677">
    <property type="term" value="F:DNA binding"/>
    <property type="evidence" value="ECO:0007669"/>
    <property type="project" value="UniProtKB-KW"/>
</dbReference>
<gene>
    <name evidence="5" type="ORF">G4Z02_09510</name>
</gene>
<dbReference type="SMART" id="SM00347">
    <property type="entry name" value="HTH_MARR"/>
    <property type="match status" value="1"/>
</dbReference>
<dbReference type="RefSeq" id="WP_258877787.1">
    <property type="nucleotide sequence ID" value="NZ_CP048914.1"/>
</dbReference>
<sequence length="141" mass="16598">MDKEEVRLSFNKFLRMYFDACNDVYEEIHFDRIKGSRFKYLKEIHKRGKTTLTELAEHFDLSKPTVTEVINVFESNGFIEKAKSSEDKRVYYISLTEMGRTLATTNILESKRAVDKMFDVLSKKEMKFLIKIFNKFGGDPT</sequence>
<organism evidence="5 6">
    <name type="scientific">Candidatus Xianfuyuplasma coldseepsis</name>
    <dbReference type="NCBI Taxonomy" id="2782163"/>
    <lineage>
        <taxon>Bacteria</taxon>
        <taxon>Bacillati</taxon>
        <taxon>Mycoplasmatota</taxon>
        <taxon>Mollicutes</taxon>
        <taxon>Candidatus Izemoplasmatales</taxon>
        <taxon>Candidatus Izemoplasmataceae</taxon>
        <taxon>Candidatus Xianfuyuplasma</taxon>
    </lineage>
</organism>
<accession>A0A7L7KT30</accession>
<dbReference type="PROSITE" id="PS50995">
    <property type="entry name" value="HTH_MARR_2"/>
    <property type="match status" value="1"/>
</dbReference>
<proteinExistence type="predicted"/>
<reference evidence="5 6" key="1">
    <citation type="submission" date="2020-02" db="EMBL/GenBank/DDBJ databases">
        <authorList>
            <person name="Zheng R.K."/>
            <person name="Sun C.M."/>
        </authorList>
    </citation>
    <scope>NUCLEOTIDE SEQUENCE [LARGE SCALE GENOMIC DNA]</scope>
    <source>
        <strain evidence="6">zrk13</strain>
    </source>
</reference>
<feature type="domain" description="HTH marR-type" evidence="4">
    <location>
        <begin position="1"/>
        <end position="138"/>
    </location>
</feature>
<evidence type="ECO:0000256" key="1">
    <source>
        <dbReference type="ARBA" id="ARBA00023015"/>
    </source>
</evidence>
<protein>
    <submittedName>
        <fullName evidence="5">Winged helix-turn-helix transcriptional regulator</fullName>
    </submittedName>
</protein>
<keyword evidence="3" id="KW-0804">Transcription</keyword>
<name>A0A7L7KT30_9MOLU</name>
<dbReference type="SUPFAM" id="SSF46785">
    <property type="entry name" value="Winged helix' DNA-binding domain"/>
    <property type="match status" value="1"/>
</dbReference>
<dbReference type="Proteomes" id="UP000514720">
    <property type="component" value="Chromosome"/>
</dbReference>